<name>A0ACC0UP63_9AGAM</name>
<organism evidence="1 2">
    <name type="scientific">Russula earlei</name>
    <dbReference type="NCBI Taxonomy" id="71964"/>
    <lineage>
        <taxon>Eukaryota</taxon>
        <taxon>Fungi</taxon>
        <taxon>Dikarya</taxon>
        <taxon>Basidiomycota</taxon>
        <taxon>Agaricomycotina</taxon>
        <taxon>Agaricomycetes</taxon>
        <taxon>Russulales</taxon>
        <taxon>Russulaceae</taxon>
        <taxon>Russula</taxon>
    </lineage>
</organism>
<gene>
    <name evidence="1" type="ORF">F5148DRAFT_1006486</name>
</gene>
<protein>
    <submittedName>
        <fullName evidence="1">Uncharacterized protein</fullName>
    </submittedName>
</protein>
<evidence type="ECO:0000313" key="1">
    <source>
        <dbReference type="EMBL" id="KAI9513396.1"/>
    </source>
</evidence>
<dbReference type="Proteomes" id="UP001207468">
    <property type="component" value="Unassembled WGS sequence"/>
</dbReference>
<sequence>MAFILMKLHIALFLIVVLFSPTATAQQTLFPAAIPLAVRSPYLSCWDHVTNGTVFGQLWPTTYNQSQILGWSVLVRVDGVTYSFLGDSQAVVVNGTVNMTSVAVTPTQTVVTAQAGRMQVNLTFLNPIEPGDWVKQSIPFSYMAFSAKSIDGSAHTVQVYSDVSGEWNSGNRGDMIFWGATANNNVIYHKVNLQTPTMFDEISNQAEWGSLYYAMKQGNNVTYKIAADDTSRGLFLLNGVLDNQVDTVFRAINDRFAVFAISRDLGTIQSTQDPVVWTVGFTPDPAINYTDPSGAPPTQRNLYYKSKYSDDGTLIVDFLNDFSNASSRAQQLDQKILQDAASASNLLGDLVSLAIHQVYGSTQLTIGTDALGNFNKSDVMMFMKNIGGAEPNRVNAVETLYAAFPALMYIDPTLGAPLLEPLFRLDASPDKGLVLYAAADLGSGYPNIAGTISRHNQGVERLCSSYMFCFSDQSSSLETANMLIMTYAQARASGDGSLISRYYPSLISWADYLTGSTLFINDQLSADGLSVSNQTNLAIKGIIAIQAMSKMSSAAKQAADAQRYSSVAASLYGQWKNLALGGDQHILAVYNQANSWTLGYNLFADVWLGTGLVESSIYNAHGSFIDNITLTSTFSNFGMPIDNVLTDTAVTVSSWSLFAAAMTTDQDLRSNLISRVHNKASSNVTVGVFPVVYDSLHGSTVQGAASPAQGAMFAPLALNVPVLAIQTNVTMGITSTLQSNSHTAAIAGVIGGLSAILLLIGAVVFVRRRRRQVRRTKSLESSLGSVEAGPLATVTPFNPNPVEVQRNSESAPEMVQQQSLSEPHQTERSVSSTPPPAPPHLQPVAPIPVGLSSKELARFREDTLRSQRTNVTSPSNEPQSTPSSTDVTEQNGTRSVSETWRLQSEVESLRREMQQLRTERFEAPPSYTSGDV</sequence>
<reference evidence="1" key="1">
    <citation type="submission" date="2021-03" db="EMBL/GenBank/DDBJ databases">
        <title>Evolutionary priming and transition to the ectomycorrhizal habit in an iconic lineage of mushroom-forming fungi: is preadaptation a requirement?</title>
        <authorList>
            <consortium name="DOE Joint Genome Institute"/>
            <person name="Looney B.P."/>
            <person name="Miyauchi S."/>
            <person name="Morin E."/>
            <person name="Drula E."/>
            <person name="Courty P.E."/>
            <person name="Chicoki N."/>
            <person name="Fauchery L."/>
            <person name="Kohler A."/>
            <person name="Kuo A."/>
            <person name="LaButti K."/>
            <person name="Pangilinan J."/>
            <person name="Lipzen A."/>
            <person name="Riley R."/>
            <person name="Andreopoulos W."/>
            <person name="He G."/>
            <person name="Johnson J."/>
            <person name="Barry K.W."/>
            <person name="Grigoriev I.V."/>
            <person name="Nagy L."/>
            <person name="Hibbett D."/>
            <person name="Henrissat B."/>
            <person name="Matheny P.B."/>
            <person name="Labbe J."/>
            <person name="Martin A.F."/>
        </authorList>
    </citation>
    <scope>NUCLEOTIDE SEQUENCE</scope>
    <source>
        <strain evidence="1">BPL698</strain>
    </source>
</reference>
<keyword evidence="2" id="KW-1185">Reference proteome</keyword>
<evidence type="ECO:0000313" key="2">
    <source>
        <dbReference type="Proteomes" id="UP001207468"/>
    </source>
</evidence>
<dbReference type="EMBL" id="JAGFNK010000001">
    <property type="protein sequence ID" value="KAI9513396.1"/>
    <property type="molecule type" value="Genomic_DNA"/>
</dbReference>
<accession>A0ACC0UP63</accession>
<proteinExistence type="predicted"/>
<comment type="caution">
    <text evidence="1">The sequence shown here is derived from an EMBL/GenBank/DDBJ whole genome shotgun (WGS) entry which is preliminary data.</text>
</comment>